<feature type="transmembrane region" description="Helical" evidence="1">
    <location>
        <begin position="252"/>
        <end position="276"/>
    </location>
</feature>
<evidence type="ECO:0000313" key="3">
    <source>
        <dbReference type="EMBL" id="GHB78316.1"/>
    </source>
</evidence>
<gene>
    <name evidence="3" type="ORF">GCM10007390_35730</name>
</gene>
<dbReference type="PANTHER" id="PTHR31061">
    <property type="entry name" value="LD22376P"/>
    <property type="match status" value="1"/>
</dbReference>
<dbReference type="Pfam" id="PF07786">
    <property type="entry name" value="HGSNAT_cat"/>
    <property type="match status" value="1"/>
</dbReference>
<feature type="transmembrane region" description="Helical" evidence="1">
    <location>
        <begin position="85"/>
        <end position="103"/>
    </location>
</feature>
<evidence type="ECO:0000259" key="2">
    <source>
        <dbReference type="Pfam" id="PF07786"/>
    </source>
</evidence>
<name>A0A8J3GB26_9BACT</name>
<dbReference type="InterPro" id="IPR012429">
    <property type="entry name" value="HGSNAT_cat"/>
</dbReference>
<dbReference type="AlphaFoldDB" id="A0A8J3GB26"/>
<feature type="transmembrane region" description="Helical" evidence="1">
    <location>
        <begin position="139"/>
        <end position="156"/>
    </location>
</feature>
<keyword evidence="1" id="KW-1133">Transmembrane helix</keyword>
<dbReference type="EMBL" id="BMXF01000003">
    <property type="protein sequence ID" value="GHB78316.1"/>
    <property type="molecule type" value="Genomic_DNA"/>
</dbReference>
<proteinExistence type="predicted"/>
<feature type="transmembrane region" description="Helical" evidence="1">
    <location>
        <begin position="194"/>
        <end position="215"/>
    </location>
</feature>
<keyword evidence="4" id="KW-1185">Reference proteome</keyword>
<feature type="transmembrane region" description="Helical" evidence="1">
    <location>
        <begin position="51"/>
        <end position="69"/>
    </location>
</feature>
<comment type="caution">
    <text evidence="3">The sequence shown here is derived from an EMBL/GenBank/DDBJ whole genome shotgun (WGS) entry which is preliminary data.</text>
</comment>
<reference evidence="3 4" key="1">
    <citation type="journal article" date="2014" name="Int. J. Syst. Evol. Microbiol.">
        <title>Complete genome sequence of Corynebacterium casei LMG S-19264T (=DSM 44701T), isolated from a smear-ripened cheese.</title>
        <authorList>
            <consortium name="US DOE Joint Genome Institute (JGI-PGF)"/>
            <person name="Walter F."/>
            <person name="Albersmeier A."/>
            <person name="Kalinowski J."/>
            <person name="Ruckert C."/>
        </authorList>
    </citation>
    <scope>NUCLEOTIDE SEQUENCE [LARGE SCALE GENOMIC DNA]</scope>
    <source>
        <strain evidence="3 4">KCTC 12866</strain>
    </source>
</reference>
<feature type="domain" description="Heparan-alpha-glucosaminide N-acetyltransferase catalytic" evidence="2">
    <location>
        <begin position="7"/>
        <end position="218"/>
    </location>
</feature>
<dbReference type="RefSeq" id="WP_189565868.1">
    <property type="nucleotide sequence ID" value="NZ_BMXF01000003.1"/>
</dbReference>
<feature type="transmembrane region" description="Helical" evidence="1">
    <location>
        <begin position="227"/>
        <end position="246"/>
    </location>
</feature>
<evidence type="ECO:0000313" key="4">
    <source>
        <dbReference type="Proteomes" id="UP000598271"/>
    </source>
</evidence>
<dbReference type="Proteomes" id="UP000598271">
    <property type="component" value="Unassembled WGS sequence"/>
</dbReference>
<keyword evidence="1" id="KW-0472">Membrane</keyword>
<accession>A0A8J3GB26</accession>
<organism evidence="3 4">
    <name type="scientific">Persicitalea jodogahamensis</name>
    <dbReference type="NCBI Taxonomy" id="402147"/>
    <lineage>
        <taxon>Bacteria</taxon>
        <taxon>Pseudomonadati</taxon>
        <taxon>Bacteroidota</taxon>
        <taxon>Cytophagia</taxon>
        <taxon>Cytophagales</taxon>
        <taxon>Spirosomataceae</taxon>
        <taxon>Persicitalea</taxon>
    </lineage>
</organism>
<feature type="transmembrane region" description="Helical" evidence="1">
    <location>
        <begin position="12"/>
        <end position="31"/>
    </location>
</feature>
<feature type="transmembrane region" description="Helical" evidence="1">
    <location>
        <begin position="115"/>
        <end position="132"/>
    </location>
</feature>
<evidence type="ECO:0000256" key="1">
    <source>
        <dbReference type="SAM" id="Phobius"/>
    </source>
</evidence>
<dbReference type="PANTHER" id="PTHR31061:SF24">
    <property type="entry name" value="LD22376P"/>
    <property type="match status" value="1"/>
</dbReference>
<sequence length="365" mass="40394">MGTTSQRLISLDALRGFTIAAMITVNFPGLEKYVYPPLHHTAWNGLTFTDLIAPIFLFVIGVSIALAYSRRLDQNAPKAELHRKIIIRALKIFAVGMFLNLMPDFDFADARWTGTLHRIAFVFLFCGLLFLHTNWREQAWIGALVLVLYWLAMTLIPTPGVGEVMLEPGVNLAAWIDQQLLPGRMWQGNWDPEGILSTFPATVTGITGMLAGRLLLSKYSPNEKANYLMAAGLLSSALGYGWSLTFPLNEGLWTSSFVLLTSGFASMLLGALYFVVDILGRRWGTGVGVIFGANAITVYVLADVFALFFYGLLFGNQTLNELTVNAMISAGFVPKFASMVYALAFTAVNFIPAYILYKRKIFIKL</sequence>
<feature type="transmembrane region" description="Helical" evidence="1">
    <location>
        <begin position="288"/>
        <end position="312"/>
    </location>
</feature>
<keyword evidence="1" id="KW-0812">Transmembrane</keyword>
<feature type="transmembrane region" description="Helical" evidence="1">
    <location>
        <begin position="332"/>
        <end position="357"/>
    </location>
</feature>
<protein>
    <submittedName>
        <fullName evidence="3">Membrane protein</fullName>
    </submittedName>
</protein>